<sequence length="111" mass="12592">MLQNPHNQYIRNTKQDTLKLIHDFAIRGCRTVNSTQLETIFSVVVISVSWRNVWKYDSDLIERELKLLSMSVNPITLTRKLMSSTEGVDAAICLIMVMSLACRSSSFHSGS</sequence>
<dbReference type="Proteomes" id="UP000774326">
    <property type="component" value="Unassembled WGS sequence"/>
</dbReference>
<reference evidence="1" key="2">
    <citation type="submission" date="2021-01" db="EMBL/GenBank/DDBJ databases">
        <authorList>
            <person name="Schikora-Tamarit M.A."/>
        </authorList>
    </citation>
    <scope>NUCLEOTIDE SEQUENCE</scope>
    <source>
        <strain evidence="1">CBS2887</strain>
    </source>
</reference>
<protein>
    <submittedName>
        <fullName evidence="1">Uncharacterized protein</fullName>
    </submittedName>
</protein>
<comment type="caution">
    <text evidence="1">The sequence shown here is derived from an EMBL/GenBank/DDBJ whole genome shotgun (WGS) entry which is preliminary data.</text>
</comment>
<evidence type="ECO:0000313" key="2">
    <source>
        <dbReference type="Proteomes" id="UP000774326"/>
    </source>
</evidence>
<proteinExistence type="predicted"/>
<accession>A0A9P8PZL0</accession>
<organism evidence="1 2">
    <name type="scientific">Wickerhamomyces pijperi</name>
    <name type="common">Yeast</name>
    <name type="synonym">Pichia pijperi</name>
    <dbReference type="NCBI Taxonomy" id="599730"/>
    <lineage>
        <taxon>Eukaryota</taxon>
        <taxon>Fungi</taxon>
        <taxon>Dikarya</taxon>
        <taxon>Ascomycota</taxon>
        <taxon>Saccharomycotina</taxon>
        <taxon>Saccharomycetes</taxon>
        <taxon>Phaffomycetales</taxon>
        <taxon>Wickerhamomycetaceae</taxon>
        <taxon>Wickerhamomyces</taxon>
    </lineage>
</organism>
<dbReference type="AlphaFoldDB" id="A0A9P8PZL0"/>
<reference evidence="1" key="1">
    <citation type="journal article" date="2021" name="Open Biol.">
        <title>Shared evolutionary footprints suggest mitochondrial oxidative damage underlies multiple complex I losses in fungi.</title>
        <authorList>
            <person name="Schikora-Tamarit M.A."/>
            <person name="Marcet-Houben M."/>
            <person name="Nosek J."/>
            <person name="Gabaldon T."/>
        </authorList>
    </citation>
    <scope>NUCLEOTIDE SEQUENCE</scope>
    <source>
        <strain evidence="1">CBS2887</strain>
    </source>
</reference>
<name>A0A9P8PZL0_WICPI</name>
<dbReference type="EMBL" id="JAEUBG010004599">
    <property type="protein sequence ID" value="KAH3681097.1"/>
    <property type="molecule type" value="Genomic_DNA"/>
</dbReference>
<keyword evidence="2" id="KW-1185">Reference proteome</keyword>
<gene>
    <name evidence="1" type="ORF">WICPIJ_007957</name>
</gene>
<evidence type="ECO:0000313" key="1">
    <source>
        <dbReference type="EMBL" id="KAH3681097.1"/>
    </source>
</evidence>